<protein>
    <submittedName>
        <fullName evidence="2">Uncharacterized protein</fullName>
    </submittedName>
</protein>
<evidence type="ECO:0000256" key="1">
    <source>
        <dbReference type="SAM" id="MobiDB-lite"/>
    </source>
</evidence>
<accession>A0A1L5PC56</accession>
<name>A0A1L5PC56_RHIET</name>
<organism evidence="2 3">
    <name type="scientific">Rhizobium etli 8C-3</name>
    <dbReference type="NCBI Taxonomy" id="538025"/>
    <lineage>
        <taxon>Bacteria</taxon>
        <taxon>Pseudomonadati</taxon>
        <taxon>Pseudomonadota</taxon>
        <taxon>Alphaproteobacteria</taxon>
        <taxon>Hyphomicrobiales</taxon>
        <taxon>Rhizobiaceae</taxon>
        <taxon>Rhizobium/Agrobacterium group</taxon>
        <taxon>Rhizobium</taxon>
    </lineage>
</organism>
<reference evidence="2 3" key="1">
    <citation type="submission" date="2016-09" db="EMBL/GenBank/DDBJ databases">
        <title>The complete genome sequences of Rhizobium gallicum, symbiovars gallicum and phaseoli, symbionts associated to common bean (Phaseolus vulgaris).</title>
        <authorList>
            <person name="Bustos P."/>
            <person name="Santamaria R.I."/>
            <person name="Perez-Carrascal O.M."/>
            <person name="Juarez S."/>
            <person name="Lozano L."/>
            <person name="Martinez-Flores I."/>
            <person name="Martinez-Romero E."/>
            <person name="Cevallos M."/>
            <person name="Romero D."/>
            <person name="Davila G."/>
            <person name="Gonzalez V."/>
        </authorList>
    </citation>
    <scope>NUCLEOTIDE SEQUENCE [LARGE SCALE GENOMIC DNA]</scope>
    <source>
        <strain evidence="2 3">8C-3</strain>
        <plasmid evidence="3">Plasmid prsp8c3b</plasmid>
    </source>
</reference>
<dbReference type="EMBL" id="CP017243">
    <property type="protein sequence ID" value="APO77702.1"/>
    <property type="molecule type" value="Genomic_DNA"/>
</dbReference>
<evidence type="ECO:0000313" key="3">
    <source>
        <dbReference type="Proteomes" id="UP000185109"/>
    </source>
</evidence>
<gene>
    <name evidence="2" type="ORF">AM571_PB00425</name>
</gene>
<sequence length="58" mass="6744">MYDLSNKKIWVVGHRSMVGSALVRRLRCRALRQWRQLAGRTRSADREPASAQKYGISR</sequence>
<evidence type="ECO:0000313" key="2">
    <source>
        <dbReference type="EMBL" id="APO77702.1"/>
    </source>
</evidence>
<dbReference type="AlphaFoldDB" id="A0A1L5PC56"/>
<keyword evidence="2" id="KW-0614">Plasmid</keyword>
<dbReference type="Proteomes" id="UP000185109">
    <property type="component" value="Plasmid pRsp8C3b"/>
</dbReference>
<proteinExistence type="predicted"/>
<geneLocation type="plasmid" evidence="3">
    <name>prsp8c3b</name>
</geneLocation>
<feature type="region of interest" description="Disordered" evidence="1">
    <location>
        <begin position="37"/>
        <end position="58"/>
    </location>
</feature>